<protein>
    <submittedName>
        <fullName evidence="1">Uncharacterized protein</fullName>
    </submittedName>
</protein>
<gene>
    <name evidence="1" type="ORF">QJV33_01170</name>
</gene>
<evidence type="ECO:0000313" key="2">
    <source>
        <dbReference type="Proteomes" id="UP001431775"/>
    </source>
</evidence>
<dbReference type="PROSITE" id="PS51257">
    <property type="entry name" value="PROKAR_LIPOPROTEIN"/>
    <property type="match status" value="1"/>
</dbReference>
<accession>A0ABT6Q4U2</accession>
<sequence>MIKKIIVVVMAVVACIALGIYIKSYNSNNSFSAQQRFDTIMQGADEQAQDLLKETDEKKKKGIQLFIEKKDNLLQQQQKELFNQQ</sequence>
<organism evidence="1 2">
    <name type="scientific">Commensalibacter nepenthis</name>
    <dbReference type="NCBI Taxonomy" id="3043872"/>
    <lineage>
        <taxon>Bacteria</taxon>
        <taxon>Pseudomonadati</taxon>
        <taxon>Pseudomonadota</taxon>
        <taxon>Alphaproteobacteria</taxon>
        <taxon>Acetobacterales</taxon>
        <taxon>Acetobacteraceae</taxon>
    </lineage>
</organism>
<proteinExistence type="predicted"/>
<evidence type="ECO:0000313" key="1">
    <source>
        <dbReference type="EMBL" id="MDI2111913.1"/>
    </source>
</evidence>
<dbReference type="Proteomes" id="UP001431775">
    <property type="component" value="Unassembled WGS sequence"/>
</dbReference>
<reference evidence="1" key="1">
    <citation type="submission" date="2023-05" db="EMBL/GenBank/DDBJ databases">
        <title>Whole genome sequence of Commensalibacter sp.</title>
        <authorList>
            <person name="Charoenyingcharoen P."/>
            <person name="Yukphan P."/>
        </authorList>
    </citation>
    <scope>NUCLEOTIDE SEQUENCE</scope>
    <source>
        <strain evidence="1">TBRC 10068</strain>
    </source>
</reference>
<dbReference type="EMBL" id="JASBAN010000001">
    <property type="protein sequence ID" value="MDI2111913.1"/>
    <property type="molecule type" value="Genomic_DNA"/>
</dbReference>
<keyword evidence="2" id="KW-1185">Reference proteome</keyword>
<dbReference type="RefSeq" id="WP_281461597.1">
    <property type="nucleotide sequence ID" value="NZ_JASBAN010000001.1"/>
</dbReference>
<comment type="caution">
    <text evidence="1">The sequence shown here is derived from an EMBL/GenBank/DDBJ whole genome shotgun (WGS) entry which is preliminary data.</text>
</comment>
<name>A0ABT6Q4U2_9PROT</name>